<proteinExistence type="inferred from homology"/>
<keyword evidence="4" id="KW-0547">Nucleotide-binding</keyword>
<dbReference type="EMBL" id="AP027080">
    <property type="protein sequence ID" value="BDU74989.1"/>
    <property type="molecule type" value="Genomic_DNA"/>
</dbReference>
<keyword evidence="3" id="KW-0479">Metal-binding</keyword>
<evidence type="ECO:0000259" key="7">
    <source>
        <dbReference type="Pfam" id="PF08245"/>
    </source>
</evidence>
<dbReference type="PANTHER" id="PTHR11136:SF0">
    <property type="entry name" value="DIHYDROFOLATE SYNTHETASE-RELATED"/>
    <property type="match status" value="1"/>
</dbReference>
<dbReference type="InterPro" id="IPR036615">
    <property type="entry name" value="Mur_ligase_C_dom_sf"/>
</dbReference>
<dbReference type="AlphaFoldDB" id="A0AA48KAF3"/>
<dbReference type="RefSeq" id="WP_316413672.1">
    <property type="nucleotide sequence ID" value="NZ_AP027080.1"/>
</dbReference>
<dbReference type="NCBIfam" id="TIGR01499">
    <property type="entry name" value="folC"/>
    <property type="match status" value="1"/>
</dbReference>
<gene>
    <name evidence="8" type="primary">folC</name>
    <name evidence="8" type="ORF">METEAL_41630</name>
</gene>
<keyword evidence="9" id="KW-1185">Reference proteome</keyword>
<protein>
    <submittedName>
        <fullName evidence="8">Folyl-polyglutamate synthetase</fullName>
    </submittedName>
</protein>
<dbReference type="Pfam" id="PF08245">
    <property type="entry name" value="Mur_ligase_M"/>
    <property type="match status" value="1"/>
</dbReference>
<dbReference type="GO" id="GO:0004326">
    <property type="term" value="F:tetrahydrofolylpolyglutamate synthase activity"/>
    <property type="evidence" value="ECO:0007669"/>
    <property type="project" value="InterPro"/>
</dbReference>
<evidence type="ECO:0000256" key="6">
    <source>
        <dbReference type="ARBA" id="ARBA00022842"/>
    </source>
</evidence>
<dbReference type="InterPro" id="IPR013221">
    <property type="entry name" value="Mur_ligase_cen"/>
</dbReference>
<comment type="similarity">
    <text evidence="1">Belongs to the folylpolyglutamate synthase family.</text>
</comment>
<evidence type="ECO:0000256" key="1">
    <source>
        <dbReference type="ARBA" id="ARBA00008276"/>
    </source>
</evidence>
<dbReference type="GO" id="GO:0005524">
    <property type="term" value="F:ATP binding"/>
    <property type="evidence" value="ECO:0007669"/>
    <property type="project" value="UniProtKB-KW"/>
</dbReference>
<dbReference type="PANTHER" id="PTHR11136">
    <property type="entry name" value="FOLYLPOLYGLUTAMATE SYNTHASE-RELATED"/>
    <property type="match status" value="1"/>
</dbReference>
<evidence type="ECO:0000256" key="4">
    <source>
        <dbReference type="ARBA" id="ARBA00022741"/>
    </source>
</evidence>
<dbReference type="Gene3D" id="3.40.1190.10">
    <property type="entry name" value="Mur-like, catalytic domain"/>
    <property type="match status" value="1"/>
</dbReference>
<dbReference type="GO" id="GO:0046872">
    <property type="term" value="F:metal ion binding"/>
    <property type="evidence" value="ECO:0007669"/>
    <property type="project" value="UniProtKB-KW"/>
</dbReference>
<dbReference type="Proteomes" id="UP001238179">
    <property type="component" value="Chromosome"/>
</dbReference>
<evidence type="ECO:0000256" key="2">
    <source>
        <dbReference type="ARBA" id="ARBA00022598"/>
    </source>
</evidence>
<dbReference type="SUPFAM" id="SSF53623">
    <property type="entry name" value="MurD-like peptide ligases, catalytic domain"/>
    <property type="match status" value="1"/>
</dbReference>
<dbReference type="PIRSF" id="PIRSF001563">
    <property type="entry name" value="Folylpolyglu_synth"/>
    <property type="match status" value="1"/>
</dbReference>
<evidence type="ECO:0000313" key="8">
    <source>
        <dbReference type="EMBL" id="BDU74989.1"/>
    </source>
</evidence>
<dbReference type="InterPro" id="IPR036565">
    <property type="entry name" value="Mur-like_cat_sf"/>
</dbReference>
<keyword evidence="6" id="KW-0460">Magnesium</keyword>
<feature type="domain" description="Mur ligase central" evidence="7">
    <location>
        <begin position="44"/>
        <end position="180"/>
    </location>
</feature>
<evidence type="ECO:0000256" key="5">
    <source>
        <dbReference type="ARBA" id="ARBA00022840"/>
    </source>
</evidence>
<name>A0AA48KAF3_9BACT</name>
<dbReference type="KEGG" id="msil:METEAL_41630"/>
<evidence type="ECO:0000256" key="3">
    <source>
        <dbReference type="ARBA" id="ARBA00022723"/>
    </source>
</evidence>
<keyword evidence="2" id="KW-0436">Ligase</keyword>
<organism evidence="8 9">
    <name type="scientific">Mesoterricola silvestris</name>
    <dbReference type="NCBI Taxonomy" id="2927979"/>
    <lineage>
        <taxon>Bacteria</taxon>
        <taxon>Pseudomonadati</taxon>
        <taxon>Acidobacteriota</taxon>
        <taxon>Holophagae</taxon>
        <taxon>Holophagales</taxon>
        <taxon>Holophagaceae</taxon>
        <taxon>Mesoterricola</taxon>
    </lineage>
</organism>
<dbReference type="GO" id="GO:0008841">
    <property type="term" value="F:dihydrofolate synthase activity"/>
    <property type="evidence" value="ECO:0007669"/>
    <property type="project" value="TreeGrafter"/>
</dbReference>
<dbReference type="SUPFAM" id="SSF53244">
    <property type="entry name" value="MurD-like peptide ligases, peptide-binding domain"/>
    <property type="match status" value="1"/>
</dbReference>
<accession>A0AA48KAF3</accession>
<dbReference type="InterPro" id="IPR001645">
    <property type="entry name" value="Folylpolyglutamate_synth"/>
</dbReference>
<reference evidence="9" key="1">
    <citation type="journal article" date="2023" name="Int. J. Syst. Evol. Microbiol.">
        <title>Mesoterricola silvestris gen. nov., sp. nov., Mesoterricola sediminis sp. nov., Geothrix oryzae sp. nov., Geothrix edaphica sp. nov., Geothrix rubra sp. nov., and Geothrix limicola sp. nov., six novel members of Acidobacteriota isolated from soils.</title>
        <authorList>
            <person name="Itoh H."/>
            <person name="Sugisawa Y."/>
            <person name="Mise K."/>
            <person name="Xu Z."/>
            <person name="Kuniyasu M."/>
            <person name="Ushijima N."/>
            <person name="Kawano K."/>
            <person name="Kobayashi E."/>
            <person name="Shiratori Y."/>
            <person name="Masuda Y."/>
            <person name="Senoo K."/>
        </authorList>
    </citation>
    <scope>NUCLEOTIDE SEQUENCE [LARGE SCALE GENOMIC DNA]</scope>
    <source>
        <strain evidence="9">W79</strain>
    </source>
</reference>
<evidence type="ECO:0000313" key="9">
    <source>
        <dbReference type="Proteomes" id="UP001238179"/>
    </source>
</evidence>
<dbReference type="Gene3D" id="3.90.190.20">
    <property type="entry name" value="Mur ligase, C-terminal domain"/>
    <property type="match status" value="1"/>
</dbReference>
<dbReference type="GO" id="GO:0005737">
    <property type="term" value="C:cytoplasm"/>
    <property type="evidence" value="ECO:0007669"/>
    <property type="project" value="TreeGrafter"/>
</dbReference>
<sequence length="405" mass="43695">MGDLPRVRMLEARGHWGIKCGLENPRGLLARLGHPETSCPVILVAGTNGKGSTGAFLVNALRACGLRAGWTTSPHLVSPGERIWIDGAGLDAVHLDALLGDAFAAETSLGIQATYFELMIASAFLAFREAALDIAVVEVGMGGRWDATNASDPMITVLTNVEMDHMQYLGPTREAIAREKLCAARQGRPLVLGPRLDPAWVWPLLECRPVLHPAPPMEIGTLAWDHSVVEGHRVPLAGAHQVENLATAWEVLRRLGLPEARAWEGIGRTAWPGRLWPIPGLPGVTMDGAHNLDGARRLADHAVATGIHPHLYFAAMGDKDLAGMRDELARMGPERVTLVLGQNPRYATAQALRAVWGEACEVLDIEQAAVRLRAPEATPRLVSGSLYFIGDLLRALGIDPRLRGE</sequence>
<keyword evidence="5" id="KW-0067">ATP-binding</keyword>